<keyword evidence="7 9" id="KW-0472">Membrane</keyword>
<feature type="compositionally biased region" description="Polar residues" evidence="8">
    <location>
        <begin position="1"/>
        <end position="10"/>
    </location>
</feature>
<feature type="transmembrane region" description="Helical" evidence="9">
    <location>
        <begin position="319"/>
        <end position="352"/>
    </location>
</feature>
<feature type="transmembrane region" description="Helical" evidence="9">
    <location>
        <begin position="252"/>
        <end position="281"/>
    </location>
</feature>
<dbReference type="EMBL" id="JAVDUI010000001">
    <property type="protein sequence ID" value="MDR6892785.1"/>
    <property type="molecule type" value="Genomic_DNA"/>
</dbReference>
<feature type="transmembrane region" description="Helical" evidence="9">
    <location>
        <begin position="81"/>
        <end position="106"/>
    </location>
</feature>
<dbReference type="Pfam" id="PF01594">
    <property type="entry name" value="AI-2E_transport"/>
    <property type="match status" value="1"/>
</dbReference>
<evidence type="ECO:0000256" key="4">
    <source>
        <dbReference type="ARBA" id="ARBA00022475"/>
    </source>
</evidence>
<dbReference type="GO" id="GO:0005886">
    <property type="term" value="C:plasma membrane"/>
    <property type="evidence" value="ECO:0007669"/>
    <property type="project" value="UniProtKB-SubCell"/>
</dbReference>
<evidence type="ECO:0000313" key="11">
    <source>
        <dbReference type="Proteomes" id="UP001247307"/>
    </source>
</evidence>
<accession>A0AAE3YGI2</accession>
<evidence type="ECO:0000256" key="5">
    <source>
        <dbReference type="ARBA" id="ARBA00022692"/>
    </source>
</evidence>
<evidence type="ECO:0000313" key="10">
    <source>
        <dbReference type="EMBL" id="MDR6892785.1"/>
    </source>
</evidence>
<evidence type="ECO:0000256" key="8">
    <source>
        <dbReference type="SAM" id="MobiDB-lite"/>
    </source>
</evidence>
<evidence type="ECO:0000256" key="7">
    <source>
        <dbReference type="ARBA" id="ARBA00023136"/>
    </source>
</evidence>
<evidence type="ECO:0000256" key="1">
    <source>
        <dbReference type="ARBA" id="ARBA00004651"/>
    </source>
</evidence>
<comment type="similarity">
    <text evidence="2">Belongs to the autoinducer-2 exporter (AI-2E) (TC 2.A.86) family.</text>
</comment>
<evidence type="ECO:0000256" key="6">
    <source>
        <dbReference type="ARBA" id="ARBA00022989"/>
    </source>
</evidence>
<feature type="transmembrane region" description="Helical" evidence="9">
    <location>
        <begin position="178"/>
        <end position="202"/>
    </location>
</feature>
<keyword evidence="6 9" id="KW-1133">Transmembrane helix</keyword>
<dbReference type="PANTHER" id="PTHR21716:SF53">
    <property type="entry name" value="PERMEASE PERM-RELATED"/>
    <property type="match status" value="1"/>
</dbReference>
<feature type="transmembrane region" description="Helical" evidence="9">
    <location>
        <begin position="288"/>
        <end position="307"/>
    </location>
</feature>
<dbReference type="GO" id="GO:0055085">
    <property type="term" value="P:transmembrane transport"/>
    <property type="evidence" value="ECO:0007669"/>
    <property type="project" value="TreeGrafter"/>
</dbReference>
<protein>
    <submittedName>
        <fullName evidence="10">PurR-regulated permease PerM</fullName>
    </submittedName>
</protein>
<keyword evidence="3" id="KW-0813">Transport</keyword>
<evidence type="ECO:0000256" key="3">
    <source>
        <dbReference type="ARBA" id="ARBA00022448"/>
    </source>
</evidence>
<evidence type="ECO:0000256" key="2">
    <source>
        <dbReference type="ARBA" id="ARBA00009773"/>
    </source>
</evidence>
<gene>
    <name evidence="10" type="ORF">J2S35_001725</name>
</gene>
<dbReference type="InterPro" id="IPR002549">
    <property type="entry name" value="AI-2E-like"/>
</dbReference>
<feature type="transmembrane region" description="Helical" evidence="9">
    <location>
        <begin position="25"/>
        <end position="45"/>
    </location>
</feature>
<dbReference type="Proteomes" id="UP001247307">
    <property type="component" value="Unassembled WGS sequence"/>
</dbReference>
<keyword evidence="5 9" id="KW-0812">Transmembrane</keyword>
<feature type="transmembrane region" description="Helical" evidence="9">
    <location>
        <begin position="223"/>
        <end position="246"/>
    </location>
</feature>
<comment type="caution">
    <text evidence="10">The sequence shown here is derived from an EMBL/GenBank/DDBJ whole genome shotgun (WGS) entry which is preliminary data.</text>
</comment>
<reference evidence="10" key="1">
    <citation type="submission" date="2023-07" db="EMBL/GenBank/DDBJ databases">
        <title>Sequencing the genomes of 1000 actinobacteria strains.</title>
        <authorList>
            <person name="Klenk H.-P."/>
        </authorList>
    </citation>
    <scope>NUCLEOTIDE SEQUENCE</scope>
    <source>
        <strain evidence="10">DSM 13988</strain>
    </source>
</reference>
<name>A0AAE3YGI2_9MICC</name>
<comment type="subcellular location">
    <subcellularLocation>
        <location evidence="1">Cell membrane</location>
        <topology evidence="1">Multi-pass membrane protein</topology>
    </subcellularLocation>
</comment>
<feature type="transmembrane region" description="Helical" evidence="9">
    <location>
        <begin position="51"/>
        <end position="69"/>
    </location>
</feature>
<proteinExistence type="inferred from homology"/>
<keyword evidence="11" id="KW-1185">Reference proteome</keyword>
<dbReference type="RefSeq" id="WP_309852360.1">
    <property type="nucleotide sequence ID" value="NZ_BAAAIU010000004.1"/>
</dbReference>
<sequence length="363" mass="38797">MSSSSLPQQRNRPHDHRGLRPQGPLAVGFFGTVGVGLALLLYYIFDHTGPLPMWITAALFIALGLDPVVRFLQNRKVPRGAGVLIVFLGVAGVVALFVSLIVPVTVSQLTMFFQSLPRTLEEATQTPTFQKINSAIGVQDQLTQAINKLAKDATNPGGLIERAISAGQAIVNGLFGTLIVLVLTLYFLVSLPTMKSWFYSLVPSSRRKRVSELTEDITKSVGSYVLGQTTVAALNATFALIVMLIVGVPFPWLFFCVVALLAVIPLVGPPIALVVVSLVALTEGWGTAVGFAIPYMVYLQVEAYLISPRIMQRAVSVPGPVAVIAVIAGGSVLGVLGALIAIPTAAAVMHLLREVVIPRQDRR</sequence>
<organism evidence="10 11">
    <name type="scientific">Falsarthrobacter nasiphocae</name>
    <dbReference type="NCBI Taxonomy" id="189863"/>
    <lineage>
        <taxon>Bacteria</taxon>
        <taxon>Bacillati</taxon>
        <taxon>Actinomycetota</taxon>
        <taxon>Actinomycetes</taxon>
        <taxon>Micrococcales</taxon>
        <taxon>Micrococcaceae</taxon>
        <taxon>Falsarthrobacter</taxon>
    </lineage>
</organism>
<dbReference type="AlphaFoldDB" id="A0AAE3YGI2"/>
<feature type="region of interest" description="Disordered" evidence="8">
    <location>
        <begin position="1"/>
        <end position="20"/>
    </location>
</feature>
<dbReference type="PANTHER" id="PTHR21716">
    <property type="entry name" value="TRANSMEMBRANE PROTEIN"/>
    <property type="match status" value="1"/>
</dbReference>
<evidence type="ECO:0000256" key="9">
    <source>
        <dbReference type="SAM" id="Phobius"/>
    </source>
</evidence>
<keyword evidence="4" id="KW-1003">Cell membrane</keyword>